<gene>
    <name evidence="3" type="ORF">GCM10007962_03840</name>
</gene>
<evidence type="ECO:0000259" key="2">
    <source>
        <dbReference type="Pfam" id="PF04892"/>
    </source>
</evidence>
<name>A0A8J3FH47_9FLAO</name>
<proteinExistence type="predicted"/>
<keyword evidence="4" id="KW-1185">Reference proteome</keyword>
<sequence length="126" mass="14383">MLKTYSLVITILYSLALATICLIQIDGIVEEVHIKNADKIFHFFSFLVLALLWYVTLVYQFKLNKTKSIINAFLISVSFGIIIEILQGSFTVSRQSDIKDVFADTLGALFVSLIIYFKNRNLIKKI</sequence>
<dbReference type="InterPro" id="IPR006976">
    <property type="entry name" value="VanZ-like"/>
</dbReference>
<feature type="domain" description="VanZ-like" evidence="2">
    <location>
        <begin position="34"/>
        <end position="117"/>
    </location>
</feature>
<dbReference type="Proteomes" id="UP000612329">
    <property type="component" value="Unassembled WGS sequence"/>
</dbReference>
<organism evidence="3 4">
    <name type="scientific">Yeosuana aromativorans</name>
    <dbReference type="NCBI Taxonomy" id="288019"/>
    <lineage>
        <taxon>Bacteria</taxon>
        <taxon>Pseudomonadati</taxon>
        <taxon>Bacteroidota</taxon>
        <taxon>Flavobacteriia</taxon>
        <taxon>Flavobacteriales</taxon>
        <taxon>Flavobacteriaceae</taxon>
        <taxon>Yeosuana</taxon>
    </lineage>
</organism>
<protein>
    <recommendedName>
        <fullName evidence="2">VanZ-like domain-containing protein</fullName>
    </recommendedName>
</protein>
<dbReference type="RefSeq" id="WP_229669417.1">
    <property type="nucleotide sequence ID" value="NZ_BMNR01000001.1"/>
</dbReference>
<dbReference type="EMBL" id="BMNR01000001">
    <property type="protein sequence ID" value="GGK12745.1"/>
    <property type="molecule type" value="Genomic_DNA"/>
</dbReference>
<keyword evidence="1" id="KW-1133">Transmembrane helix</keyword>
<feature type="transmembrane region" description="Helical" evidence="1">
    <location>
        <begin position="69"/>
        <end position="89"/>
    </location>
</feature>
<feature type="transmembrane region" description="Helical" evidence="1">
    <location>
        <begin position="101"/>
        <end position="117"/>
    </location>
</feature>
<evidence type="ECO:0000256" key="1">
    <source>
        <dbReference type="SAM" id="Phobius"/>
    </source>
</evidence>
<keyword evidence="1" id="KW-0472">Membrane</keyword>
<dbReference type="AlphaFoldDB" id="A0A8J3FH47"/>
<evidence type="ECO:0000313" key="3">
    <source>
        <dbReference type="EMBL" id="GGK12745.1"/>
    </source>
</evidence>
<reference evidence="3" key="1">
    <citation type="journal article" date="2014" name="Int. J. Syst. Evol. Microbiol.">
        <title>Complete genome sequence of Corynebacterium casei LMG S-19264T (=DSM 44701T), isolated from a smear-ripened cheese.</title>
        <authorList>
            <consortium name="US DOE Joint Genome Institute (JGI-PGF)"/>
            <person name="Walter F."/>
            <person name="Albersmeier A."/>
            <person name="Kalinowski J."/>
            <person name="Ruckert C."/>
        </authorList>
    </citation>
    <scope>NUCLEOTIDE SEQUENCE</scope>
    <source>
        <strain evidence="3">JCM 12862</strain>
    </source>
</reference>
<dbReference type="PANTHER" id="PTHR28008:SF1">
    <property type="entry name" value="DOMAIN PROTEIN, PUTATIVE (AFU_ORTHOLOGUE AFUA_3G10980)-RELATED"/>
    <property type="match status" value="1"/>
</dbReference>
<dbReference type="NCBIfam" id="NF037970">
    <property type="entry name" value="vanZ_1"/>
    <property type="match status" value="1"/>
</dbReference>
<feature type="transmembrane region" description="Helical" evidence="1">
    <location>
        <begin position="7"/>
        <end position="25"/>
    </location>
</feature>
<dbReference type="PANTHER" id="PTHR28008">
    <property type="entry name" value="DOMAIN PROTEIN, PUTATIVE (AFU_ORTHOLOGUE AFUA_3G10980)-RELATED"/>
    <property type="match status" value="1"/>
</dbReference>
<dbReference type="Pfam" id="PF04892">
    <property type="entry name" value="VanZ"/>
    <property type="match status" value="1"/>
</dbReference>
<comment type="caution">
    <text evidence="3">The sequence shown here is derived from an EMBL/GenBank/DDBJ whole genome shotgun (WGS) entry which is preliminary data.</text>
</comment>
<reference evidence="3" key="2">
    <citation type="submission" date="2020-09" db="EMBL/GenBank/DDBJ databases">
        <authorList>
            <person name="Sun Q."/>
            <person name="Ohkuma M."/>
        </authorList>
    </citation>
    <scope>NUCLEOTIDE SEQUENCE</scope>
    <source>
        <strain evidence="3">JCM 12862</strain>
    </source>
</reference>
<feature type="transmembrane region" description="Helical" evidence="1">
    <location>
        <begin position="40"/>
        <end position="57"/>
    </location>
</feature>
<accession>A0A8J3FH47</accession>
<evidence type="ECO:0000313" key="4">
    <source>
        <dbReference type="Proteomes" id="UP000612329"/>
    </source>
</evidence>
<keyword evidence="1" id="KW-0812">Transmembrane</keyword>